<dbReference type="AlphaFoldDB" id="E3S6Z2"/>
<dbReference type="GO" id="GO:0005524">
    <property type="term" value="F:ATP binding"/>
    <property type="evidence" value="ECO:0007669"/>
    <property type="project" value="UniProtKB-KW"/>
</dbReference>
<dbReference type="GO" id="GO:0004674">
    <property type="term" value="F:protein serine/threonine kinase activity"/>
    <property type="evidence" value="ECO:0007669"/>
    <property type="project" value="UniProtKB-KW"/>
</dbReference>
<dbReference type="GO" id="GO:0050684">
    <property type="term" value="P:regulation of mRNA processing"/>
    <property type="evidence" value="ECO:0007669"/>
    <property type="project" value="TreeGrafter"/>
</dbReference>
<dbReference type="OrthoDB" id="203279at2759"/>
<evidence type="ECO:0000256" key="9">
    <source>
        <dbReference type="SAM" id="MobiDB-lite"/>
    </source>
</evidence>
<organism evidence="12">
    <name type="scientific">Pyrenophora teres f. teres (strain 0-1)</name>
    <name type="common">Barley net blotch fungus</name>
    <name type="synonym">Drechslera teres f. teres</name>
    <dbReference type="NCBI Taxonomy" id="861557"/>
    <lineage>
        <taxon>Eukaryota</taxon>
        <taxon>Fungi</taxon>
        <taxon>Dikarya</taxon>
        <taxon>Ascomycota</taxon>
        <taxon>Pezizomycotina</taxon>
        <taxon>Dothideomycetes</taxon>
        <taxon>Pleosporomycetidae</taxon>
        <taxon>Pleosporales</taxon>
        <taxon>Pleosporineae</taxon>
        <taxon>Pleosporaceae</taxon>
        <taxon>Pyrenophora</taxon>
    </lineage>
</organism>
<evidence type="ECO:0000313" key="11">
    <source>
        <dbReference type="EMBL" id="EFQ86293.1"/>
    </source>
</evidence>
<dbReference type="SUPFAM" id="SSF56112">
    <property type="entry name" value="Protein kinase-like (PK-like)"/>
    <property type="match status" value="1"/>
</dbReference>
<evidence type="ECO:0000256" key="6">
    <source>
        <dbReference type="ARBA" id="ARBA00022840"/>
    </source>
</evidence>
<protein>
    <recommendedName>
        <fullName evidence="1">non-specific serine/threonine protein kinase</fullName>
        <ecNumber evidence="1">2.7.11.1</ecNumber>
    </recommendedName>
</protein>
<dbReference type="EMBL" id="GL537489">
    <property type="protein sequence ID" value="EFQ86293.1"/>
    <property type="molecule type" value="Genomic_DNA"/>
</dbReference>
<feature type="region of interest" description="Disordered" evidence="9">
    <location>
        <begin position="560"/>
        <end position="582"/>
    </location>
</feature>
<dbReference type="Pfam" id="PF01636">
    <property type="entry name" value="APH"/>
    <property type="match status" value="1"/>
</dbReference>
<dbReference type="InterPro" id="IPR011009">
    <property type="entry name" value="Kinase-like_dom_sf"/>
</dbReference>
<accession>E3S6Z2</accession>
<dbReference type="SMART" id="SM00220">
    <property type="entry name" value="S_TKc"/>
    <property type="match status" value="1"/>
</dbReference>
<dbReference type="InterPro" id="IPR002575">
    <property type="entry name" value="Aminoglycoside_PTrfase"/>
</dbReference>
<dbReference type="PANTHER" id="PTHR47634:SF9">
    <property type="entry name" value="PROTEIN KINASE DOMAIN-CONTAINING PROTEIN-RELATED"/>
    <property type="match status" value="1"/>
</dbReference>
<evidence type="ECO:0000256" key="5">
    <source>
        <dbReference type="ARBA" id="ARBA00022777"/>
    </source>
</evidence>
<dbReference type="KEGG" id="pte:PTT_18554"/>
<keyword evidence="6" id="KW-0067">ATP-binding</keyword>
<evidence type="ECO:0000256" key="3">
    <source>
        <dbReference type="ARBA" id="ARBA00022679"/>
    </source>
</evidence>
<feature type="region of interest" description="Disordered" evidence="9">
    <location>
        <begin position="1"/>
        <end position="32"/>
    </location>
</feature>
<reference evidence="11 12" key="1">
    <citation type="journal article" date="2010" name="Genome Biol.">
        <title>A first genome assembly of the barley fungal pathogen Pyrenophora teres f. teres.</title>
        <authorList>
            <person name="Ellwood S.R."/>
            <person name="Liu Z."/>
            <person name="Syme R.A."/>
            <person name="Lai Z."/>
            <person name="Hane J.K."/>
            <person name="Keiper F."/>
            <person name="Moffat C.S."/>
            <person name="Oliver R.P."/>
            <person name="Friesen T.L."/>
        </authorList>
    </citation>
    <scope>NUCLEOTIDE SEQUENCE [LARGE SCALE GENOMIC DNA]</scope>
    <source>
        <strain evidence="11 12">0-1</strain>
    </source>
</reference>
<dbReference type="EC" id="2.7.11.1" evidence="1"/>
<keyword evidence="4" id="KW-0547">Nucleotide-binding</keyword>
<evidence type="ECO:0000259" key="10">
    <source>
        <dbReference type="PROSITE" id="PS50011"/>
    </source>
</evidence>
<feature type="compositionally biased region" description="Basic and acidic residues" evidence="9">
    <location>
        <begin position="218"/>
        <end position="229"/>
    </location>
</feature>
<comment type="catalytic activity">
    <reaction evidence="7">
        <text>L-threonyl-[protein] + ATP = O-phospho-L-threonyl-[protein] + ADP + H(+)</text>
        <dbReference type="Rhea" id="RHEA:46608"/>
        <dbReference type="Rhea" id="RHEA-COMP:11060"/>
        <dbReference type="Rhea" id="RHEA-COMP:11605"/>
        <dbReference type="ChEBI" id="CHEBI:15378"/>
        <dbReference type="ChEBI" id="CHEBI:30013"/>
        <dbReference type="ChEBI" id="CHEBI:30616"/>
        <dbReference type="ChEBI" id="CHEBI:61977"/>
        <dbReference type="ChEBI" id="CHEBI:456216"/>
        <dbReference type="EC" id="2.7.11.1"/>
    </reaction>
</comment>
<dbReference type="InterPro" id="IPR000719">
    <property type="entry name" value="Prot_kinase_dom"/>
</dbReference>
<evidence type="ECO:0000256" key="2">
    <source>
        <dbReference type="ARBA" id="ARBA00022527"/>
    </source>
</evidence>
<dbReference type="Proteomes" id="UP000001067">
    <property type="component" value="Unassembled WGS sequence"/>
</dbReference>
<gene>
    <name evidence="11" type="ORF">PTT_18554</name>
</gene>
<comment type="catalytic activity">
    <reaction evidence="8">
        <text>L-seryl-[protein] + ATP = O-phospho-L-seryl-[protein] + ADP + H(+)</text>
        <dbReference type="Rhea" id="RHEA:17989"/>
        <dbReference type="Rhea" id="RHEA-COMP:9863"/>
        <dbReference type="Rhea" id="RHEA-COMP:11604"/>
        <dbReference type="ChEBI" id="CHEBI:15378"/>
        <dbReference type="ChEBI" id="CHEBI:29999"/>
        <dbReference type="ChEBI" id="CHEBI:30616"/>
        <dbReference type="ChEBI" id="CHEBI:83421"/>
        <dbReference type="ChEBI" id="CHEBI:456216"/>
        <dbReference type="EC" id="2.7.11.1"/>
    </reaction>
</comment>
<evidence type="ECO:0000313" key="12">
    <source>
        <dbReference type="Proteomes" id="UP000001067"/>
    </source>
</evidence>
<evidence type="ECO:0000256" key="1">
    <source>
        <dbReference type="ARBA" id="ARBA00012513"/>
    </source>
</evidence>
<dbReference type="GO" id="GO:0005737">
    <property type="term" value="C:cytoplasm"/>
    <property type="evidence" value="ECO:0007669"/>
    <property type="project" value="TreeGrafter"/>
</dbReference>
<feature type="compositionally biased region" description="Polar residues" evidence="9">
    <location>
        <begin position="1"/>
        <end position="16"/>
    </location>
</feature>
<dbReference type="Gene3D" id="3.30.200.20">
    <property type="entry name" value="Phosphorylase Kinase, domain 1"/>
    <property type="match status" value="1"/>
</dbReference>
<evidence type="ECO:0000256" key="8">
    <source>
        <dbReference type="ARBA" id="ARBA00048679"/>
    </source>
</evidence>
<dbReference type="PROSITE" id="PS50011">
    <property type="entry name" value="PROTEIN_KINASE_DOM"/>
    <property type="match status" value="1"/>
</dbReference>
<dbReference type="InterPro" id="IPR051334">
    <property type="entry name" value="SRPK"/>
</dbReference>
<keyword evidence="2" id="KW-0723">Serine/threonine-protein kinase</keyword>
<proteinExistence type="predicted"/>
<evidence type="ECO:0000256" key="7">
    <source>
        <dbReference type="ARBA" id="ARBA00047899"/>
    </source>
</evidence>
<name>E3S6Z2_PYRTT</name>
<keyword evidence="12" id="KW-1185">Reference proteome</keyword>
<feature type="region of interest" description="Disordered" evidence="9">
    <location>
        <begin position="101"/>
        <end position="280"/>
    </location>
</feature>
<feature type="compositionally biased region" description="Low complexity" evidence="9">
    <location>
        <begin position="195"/>
        <end position="217"/>
    </location>
</feature>
<dbReference type="GO" id="GO:0005634">
    <property type="term" value="C:nucleus"/>
    <property type="evidence" value="ECO:0007669"/>
    <property type="project" value="TreeGrafter"/>
</dbReference>
<keyword evidence="5" id="KW-0418">Kinase</keyword>
<dbReference type="GO" id="GO:0000245">
    <property type="term" value="P:spliceosomal complex assembly"/>
    <property type="evidence" value="ECO:0007669"/>
    <property type="project" value="TreeGrafter"/>
</dbReference>
<feature type="compositionally biased region" description="Basic and acidic residues" evidence="9">
    <location>
        <begin position="117"/>
        <end position="137"/>
    </location>
</feature>
<dbReference type="Gene3D" id="1.10.510.10">
    <property type="entry name" value="Transferase(Phosphotransferase) domain 1"/>
    <property type="match status" value="1"/>
</dbReference>
<feature type="compositionally biased region" description="Acidic residues" evidence="9">
    <location>
        <begin position="569"/>
        <end position="582"/>
    </location>
</feature>
<sequence>MSRSSYPQTIAASVSEQRPAAIPTKSPRPASVQYRNFSKPLADDLPPAVGAKPVGAEELQARIKAARRSRTVSQPLPEAVQRQLDQAANNPDLIHPALRARSGVPKNLHRSASHQCKTREELSIEAVMRRFSAETDGKGGLSRSRPTTPGELDASPPVSALPAHLPPANYRPRSYPTRSRRSSMTKRPSPLSYVSSPDDSTDASSHTSRRTSASSRTSRTESKSDSCKDDDNDEMIRVVTLEASKNRLSKRKYEVESRAPPGNSPEVARPKSPPAKQPKTETLCTSIVDNRKNDPWGGNGYLSTILRAVKLQDATDYSADETTEFPPALDYATSAQRELLIREQSAALIKTAQDISTLVRDLQELWLFGGLDTLSDPADEEANRKKAVAVAEMIEALARQSPAGAGQNDVQAMKSEGVNEEGSKFEDIGNLGECTERYQPDGYHPVKPGETFQDGKYKVIRKLGNGSCSTVWLAVSADKPRYVTLKILMPNHKSSETEILIHKHLSENASEDPRSRHVTALLDEFQHEGPNGKHRCLAFEPMGATATSLVDYLTGNNPNIELLDKNNPPEEEYSDENDSEEEYFDQDNPQIIYSAVRYPKWIAQKILGHALRGLAFLHRNGIVHGDLHPGNILFSIDNIHTMGENELLQDEASTKIVVRRVGEERGRSTPMTLFLAQYLHKHIKLDSRLVIKLSDLGASFWVDSPPKQTETPIALRSPEEIFGQNIGTGIDIWVFGCLMFEFLTGNKLFSVIKWGPDPEAQESADDGHIMQLNEIISPLPDAMMELWPRSSECYGPNSEALNPFGDEDAYVCDSIEKKFHNEKLPEIDDEEEAILMSIMQQILVYDPKMRPSAEELLKHPWFADQEVDGPQQAMD</sequence>
<keyword evidence="3" id="KW-0808">Transferase</keyword>
<feature type="domain" description="Protein kinase" evidence="10">
    <location>
        <begin position="457"/>
        <end position="862"/>
    </location>
</feature>
<dbReference type="HOGENOM" id="CLU_328487_0_0_1"/>
<dbReference type="PANTHER" id="PTHR47634">
    <property type="entry name" value="PROTEIN KINASE DOMAIN-CONTAINING PROTEIN-RELATED"/>
    <property type="match status" value="1"/>
</dbReference>
<dbReference type="eggNOG" id="KOG1290">
    <property type="taxonomic scope" value="Eukaryota"/>
</dbReference>
<dbReference type="Pfam" id="PF00069">
    <property type="entry name" value="Pkinase"/>
    <property type="match status" value="1"/>
</dbReference>
<evidence type="ECO:0000256" key="4">
    <source>
        <dbReference type="ARBA" id="ARBA00022741"/>
    </source>
</evidence>